<keyword evidence="7" id="KW-0548">Nucleotidyltransferase</keyword>
<feature type="compositionally biased region" description="Basic and acidic residues" evidence="16">
    <location>
        <begin position="873"/>
        <end position="906"/>
    </location>
</feature>
<feature type="region of interest" description="Disordered" evidence="16">
    <location>
        <begin position="984"/>
        <end position="1017"/>
    </location>
</feature>
<evidence type="ECO:0000259" key="17">
    <source>
        <dbReference type="PROSITE" id="PS50172"/>
    </source>
</evidence>
<evidence type="ECO:0000256" key="12">
    <source>
        <dbReference type="ARBA" id="ARBA00023204"/>
    </source>
</evidence>
<keyword evidence="11" id="KW-0238">DNA-binding</keyword>
<proteinExistence type="inferred from homology"/>
<evidence type="ECO:0000256" key="5">
    <source>
        <dbReference type="ARBA" id="ARBA00022634"/>
    </source>
</evidence>
<keyword evidence="5" id="KW-0237">DNA synthesis</keyword>
<dbReference type="InterPro" id="IPR031991">
    <property type="entry name" value="Rev1_C"/>
</dbReference>
<dbReference type="Proteomes" id="UP000315522">
    <property type="component" value="Unassembled WGS sequence"/>
</dbReference>
<dbReference type="EMBL" id="QGML01001052">
    <property type="protein sequence ID" value="TVY89909.1"/>
    <property type="molecule type" value="Genomic_DNA"/>
</dbReference>
<dbReference type="Pfam" id="PF16589">
    <property type="entry name" value="BRCT_2"/>
    <property type="match status" value="1"/>
</dbReference>
<evidence type="ECO:0000256" key="16">
    <source>
        <dbReference type="SAM" id="MobiDB-lite"/>
    </source>
</evidence>
<evidence type="ECO:0000256" key="14">
    <source>
        <dbReference type="ARBA" id="ARBA00058985"/>
    </source>
</evidence>
<evidence type="ECO:0000313" key="20">
    <source>
        <dbReference type="Proteomes" id="UP000315522"/>
    </source>
</evidence>
<feature type="compositionally biased region" description="Basic and acidic residues" evidence="16">
    <location>
        <begin position="1079"/>
        <end position="1090"/>
    </location>
</feature>
<dbReference type="GO" id="GO:0017125">
    <property type="term" value="F:deoxycytidyl transferase activity"/>
    <property type="evidence" value="ECO:0007669"/>
    <property type="project" value="TreeGrafter"/>
</dbReference>
<dbReference type="GO" id="GO:0005634">
    <property type="term" value="C:nucleus"/>
    <property type="evidence" value="ECO:0007669"/>
    <property type="project" value="UniProtKB-SubCell"/>
</dbReference>
<comment type="function">
    <text evidence="14">Deoxycytidyl transferase involved in DNA repair. Transfers a dCMP residue from dCTP to the 3'-end of a DNA primer in a template-dependent reaction. May assist in the first step in the bypass of abasic lesions by the insertion of a nucleotide opposite the lesion. Required for normal induction of mutations by physical and chemical agents. Involved in mitochondrial DNA mutagenesis.</text>
</comment>
<dbReference type="Pfam" id="PF21999">
    <property type="entry name" value="IMS_HHH_1"/>
    <property type="match status" value="1"/>
</dbReference>
<dbReference type="InterPro" id="IPR043502">
    <property type="entry name" value="DNA/RNA_pol_sf"/>
</dbReference>
<keyword evidence="6" id="KW-0808">Transferase</keyword>
<evidence type="ECO:0000313" key="19">
    <source>
        <dbReference type="EMBL" id="TVY89909.1"/>
    </source>
</evidence>
<sequence length="1282" mass="142197">MPCISVSTLFNSFQLFSTLFNSFQLFPTTFMRPVSGHTEDTSMETENALSMGSLLDKNSESVRKRIEAHNFENEEGDEYEGSKFGGFSDYFRRKKIKLQNLDAEVRSSSVGKPQIFRGIVAQVNGYTQPSLNDLHHLIVSHGGGFMQYLDGKTTVTHIIAANLTPKKAIEFRRYRIVKPAWVVDSVKAGKLLPWDSYRVLDEGSGQRLLGFDEGRMVSQANTQQRGYRDQTSTSWYTSQVKNVADDIDDDEGAHFPSTQAVAFNGTGAYMNDSPDQPRESIEATTEKQKVIHDENLISSGNFEVTSSLEDALNHVAAGENQTPKKLVAETKIEGLPPDVRTPSKAGASIIENTLTENATPSTPEVHSNPRKRPHDIETESPSKKAKILTAEEHNAILLADPHIRKSSTANPDFIKQYYSESRLHHLSTWKSDLKSRFQQMAAEKSASQRQPVKRKPGARRYIMHVDFDSFFCAVSLKSAPEYVDKPAVVAHGSGTGSEIASCNYPAREFGVKNGMWMKNALKLCSNIKVLPYDFPAYEKASEGFYEAILDVGGVVQSVSVDEALVDITSLCLPAGGTNGFGIQEGSIWREQEKADEIAHNLRSRIKEKTGCAVSVGIGGNILLAKVGLRKAKPAGQYQIKPEEVLDFIGELTIQSLPGVAYSIGGKLEEIGVKFVKDVRQLNKDRLMTVLGPKTGEKIWDYSRGIDRTEVGEQVVRKSVSAEVNWGIRFISQPEAEEFVQNLCIELQRRLIEQRVKGRQFTMKIMKRAADAPLDPPKHLGHGKCDTYNKSIVLGVATNSAEVIGREAISVLRSYGFSPGELRGLGVQMTKLDPVKFTGNAAVEGSQRRINFGAPAAPNLAKQVTEDPIYDPMTPEKPKATPSRREGPGITLFKDHIDESATLEKPRSAAPRWLKSDDPIDDLESPQKAKATPVHPAAAISRANAADQSAKKFLNLTGTQFIIPTQIDPEVLAELPQDIRSKLMAQHKSRPVSRDKPPDFKLPARSPSLEASKAPLPSQLDPEVFDALPEEMKAEILASYTAQAELPPPRAQSLLPQSPRKPRALLKRTTPTKPRRGRPRKFDAVARKQDPHSNFTQSNFISRDPFRAPSASEGDEMLDPDFLSALPDDMRQEILDEHRRKRLVKKGGLGLGLLPPKKRKVPEAPVLGQRRIKLPPKERKPTFTTQELSSLPELRETLSAWHSEFAGDGPHPEDVAAMERYLRRVVLDERDVGKVVGVVKWITWLIEESPDDEGKRAWEKALEGVKEKIQDAVRERGIGAVEL</sequence>
<feature type="region of interest" description="Disordered" evidence="16">
    <location>
        <begin position="867"/>
        <end position="937"/>
    </location>
</feature>
<dbReference type="SMART" id="SM00292">
    <property type="entry name" value="BRCT"/>
    <property type="match status" value="1"/>
</dbReference>
<feature type="domain" description="UmuC" evidence="18">
    <location>
        <begin position="462"/>
        <end position="660"/>
    </location>
</feature>
<evidence type="ECO:0000256" key="11">
    <source>
        <dbReference type="ARBA" id="ARBA00023125"/>
    </source>
</evidence>
<evidence type="ECO:0000256" key="13">
    <source>
        <dbReference type="ARBA" id="ARBA00023242"/>
    </source>
</evidence>
<dbReference type="InterPro" id="IPR043128">
    <property type="entry name" value="Rev_trsase/Diguanyl_cyclase"/>
</dbReference>
<dbReference type="InterPro" id="IPR036420">
    <property type="entry name" value="BRCT_dom_sf"/>
</dbReference>
<dbReference type="GO" id="GO:0003887">
    <property type="term" value="F:DNA-directed DNA polymerase activity"/>
    <property type="evidence" value="ECO:0007669"/>
    <property type="project" value="InterPro"/>
</dbReference>
<comment type="cofactor">
    <cofactor evidence="1">
        <name>Mg(2+)</name>
        <dbReference type="ChEBI" id="CHEBI:18420"/>
    </cofactor>
</comment>
<dbReference type="CDD" id="cd17719">
    <property type="entry name" value="BRCT_Rev1"/>
    <property type="match status" value="1"/>
</dbReference>
<dbReference type="SUPFAM" id="SSF100879">
    <property type="entry name" value="Lesion bypass DNA polymerase (Y-family), little finger domain"/>
    <property type="match status" value="1"/>
</dbReference>
<evidence type="ECO:0000256" key="10">
    <source>
        <dbReference type="ARBA" id="ARBA00022842"/>
    </source>
</evidence>
<dbReference type="PANTHER" id="PTHR45990:SF1">
    <property type="entry name" value="DNA REPAIR PROTEIN REV1"/>
    <property type="match status" value="1"/>
</dbReference>
<dbReference type="GO" id="GO:0042276">
    <property type="term" value="P:error-prone translesion synthesis"/>
    <property type="evidence" value="ECO:0007669"/>
    <property type="project" value="TreeGrafter"/>
</dbReference>
<evidence type="ECO:0000256" key="7">
    <source>
        <dbReference type="ARBA" id="ARBA00022695"/>
    </source>
</evidence>
<keyword evidence="12" id="KW-0234">DNA repair</keyword>
<dbReference type="InterPro" id="IPR001357">
    <property type="entry name" value="BRCT_dom"/>
</dbReference>
<dbReference type="Gene3D" id="6.10.250.1630">
    <property type="match status" value="3"/>
</dbReference>
<dbReference type="GO" id="GO:0003684">
    <property type="term" value="F:damaged DNA binding"/>
    <property type="evidence" value="ECO:0007669"/>
    <property type="project" value="InterPro"/>
</dbReference>
<organism evidence="19 20">
    <name type="scientific">Lachnellula willkommii</name>
    <dbReference type="NCBI Taxonomy" id="215461"/>
    <lineage>
        <taxon>Eukaryota</taxon>
        <taxon>Fungi</taxon>
        <taxon>Dikarya</taxon>
        <taxon>Ascomycota</taxon>
        <taxon>Pezizomycotina</taxon>
        <taxon>Leotiomycetes</taxon>
        <taxon>Helotiales</taxon>
        <taxon>Lachnaceae</taxon>
        <taxon>Lachnellula</taxon>
    </lineage>
</organism>
<dbReference type="SUPFAM" id="SSF56672">
    <property type="entry name" value="DNA/RNA polymerases"/>
    <property type="match status" value="1"/>
</dbReference>
<dbReference type="CDD" id="cd01701">
    <property type="entry name" value="PolY_Rev1"/>
    <property type="match status" value="1"/>
</dbReference>
<protein>
    <recommendedName>
        <fullName evidence="4">DNA repair protein REV1</fullName>
    </recommendedName>
    <alternativeName>
        <fullName evidence="15">Reversionless protein 1</fullName>
    </alternativeName>
</protein>
<evidence type="ECO:0000256" key="3">
    <source>
        <dbReference type="ARBA" id="ARBA00010945"/>
    </source>
</evidence>
<dbReference type="GO" id="GO:0070987">
    <property type="term" value="P:error-free translesion synthesis"/>
    <property type="evidence" value="ECO:0007669"/>
    <property type="project" value="UniProtKB-ARBA"/>
</dbReference>
<dbReference type="InterPro" id="IPR036775">
    <property type="entry name" value="DNA_pol_Y-fam_lit_finger_sf"/>
</dbReference>
<keyword evidence="13" id="KW-0539">Nucleus</keyword>
<dbReference type="FunFam" id="3.40.50.10190:FF:000011">
    <property type="entry name" value="DNA repair protein REV1"/>
    <property type="match status" value="1"/>
</dbReference>
<evidence type="ECO:0000256" key="8">
    <source>
        <dbReference type="ARBA" id="ARBA00022723"/>
    </source>
</evidence>
<dbReference type="FunFam" id="3.30.1490.100:FF:000001">
    <property type="entry name" value="DNA repair protein REV1"/>
    <property type="match status" value="1"/>
</dbReference>
<comment type="caution">
    <text evidence="19">The sequence shown here is derived from an EMBL/GenBank/DDBJ whole genome shotgun (WGS) entry which is preliminary data.</text>
</comment>
<evidence type="ECO:0000259" key="18">
    <source>
        <dbReference type="PROSITE" id="PS50173"/>
    </source>
</evidence>
<evidence type="ECO:0000256" key="6">
    <source>
        <dbReference type="ARBA" id="ARBA00022679"/>
    </source>
</evidence>
<dbReference type="Gene3D" id="6.10.250.1490">
    <property type="match status" value="1"/>
</dbReference>
<feature type="region of interest" description="Disordered" evidence="16">
    <location>
        <begin position="1046"/>
        <end position="1119"/>
    </location>
</feature>
<evidence type="ECO:0000256" key="9">
    <source>
        <dbReference type="ARBA" id="ARBA00022763"/>
    </source>
</evidence>
<accession>A0A559MAB6</accession>
<feature type="region of interest" description="Disordered" evidence="16">
    <location>
        <begin position="355"/>
        <end position="383"/>
    </location>
</feature>
<dbReference type="FunFam" id="3.30.70.270:FF:000040">
    <property type="entry name" value="DNA repair protein REV1"/>
    <property type="match status" value="1"/>
</dbReference>
<evidence type="ECO:0000256" key="4">
    <source>
        <dbReference type="ARBA" id="ARBA00020399"/>
    </source>
</evidence>
<dbReference type="InterPro" id="IPR038401">
    <property type="entry name" value="Rev1_C_sf"/>
</dbReference>
<dbReference type="Gene3D" id="1.20.58.1280">
    <property type="entry name" value="DNA repair protein Rev1, C-terminal domain"/>
    <property type="match status" value="1"/>
</dbReference>
<dbReference type="PROSITE" id="PS50173">
    <property type="entry name" value="UMUC"/>
    <property type="match status" value="1"/>
</dbReference>
<dbReference type="Gene3D" id="3.40.1170.60">
    <property type="match status" value="1"/>
</dbReference>
<feature type="domain" description="BRCT" evidence="17">
    <location>
        <begin position="111"/>
        <end position="199"/>
    </location>
</feature>
<comment type="subcellular location">
    <subcellularLocation>
        <location evidence="2">Nucleus</location>
    </subcellularLocation>
</comment>
<dbReference type="InterPro" id="IPR001126">
    <property type="entry name" value="UmuC"/>
</dbReference>
<dbReference type="Pfam" id="PF16727">
    <property type="entry name" value="REV1_C"/>
    <property type="match status" value="1"/>
</dbReference>
<dbReference type="Pfam" id="PF11799">
    <property type="entry name" value="IMS_C"/>
    <property type="match status" value="1"/>
</dbReference>
<dbReference type="PROSITE" id="PS50172">
    <property type="entry name" value="BRCT"/>
    <property type="match status" value="1"/>
</dbReference>
<evidence type="ECO:0000256" key="2">
    <source>
        <dbReference type="ARBA" id="ARBA00004123"/>
    </source>
</evidence>
<dbReference type="GO" id="GO:0046872">
    <property type="term" value="F:metal ion binding"/>
    <property type="evidence" value="ECO:0007669"/>
    <property type="project" value="UniProtKB-KW"/>
</dbReference>
<evidence type="ECO:0000256" key="1">
    <source>
        <dbReference type="ARBA" id="ARBA00001946"/>
    </source>
</evidence>
<dbReference type="InterPro" id="IPR025527">
    <property type="entry name" value="HUWE1/Rev1_UBM"/>
</dbReference>
<keyword evidence="9" id="KW-0227">DNA damage</keyword>
<dbReference type="Gene3D" id="3.30.70.270">
    <property type="match status" value="1"/>
</dbReference>
<evidence type="ECO:0000256" key="15">
    <source>
        <dbReference type="ARBA" id="ARBA00081902"/>
    </source>
</evidence>
<comment type="similarity">
    <text evidence="3">Belongs to the DNA polymerase type-Y family.</text>
</comment>
<name>A0A559MAB6_9HELO</name>
<keyword evidence="10" id="KW-0460">Magnesium</keyword>
<dbReference type="Pfam" id="PF14377">
    <property type="entry name" value="UBM"/>
    <property type="match status" value="3"/>
</dbReference>
<dbReference type="FunFam" id="1.20.58.1280:FF:000005">
    <property type="entry name" value="DNA repair protein REV1"/>
    <property type="match status" value="1"/>
</dbReference>
<dbReference type="GO" id="GO:0006281">
    <property type="term" value="P:DNA repair"/>
    <property type="evidence" value="ECO:0007669"/>
    <property type="project" value="UniProtKB-KW"/>
</dbReference>
<dbReference type="Gene3D" id="1.10.150.20">
    <property type="entry name" value="5' to 3' exonuclease, C-terminal subdomain"/>
    <property type="match status" value="1"/>
</dbReference>
<feature type="compositionally biased region" description="Polar residues" evidence="16">
    <location>
        <begin position="1091"/>
        <end position="1100"/>
    </location>
</feature>
<dbReference type="Gene3D" id="3.40.50.10190">
    <property type="entry name" value="BRCT domain"/>
    <property type="match status" value="1"/>
</dbReference>
<dbReference type="InterPro" id="IPR017961">
    <property type="entry name" value="DNA_pol_Y-fam_little_finger"/>
</dbReference>
<keyword evidence="8" id="KW-0479">Metal-binding</keyword>
<dbReference type="Gene3D" id="3.30.1490.100">
    <property type="entry name" value="DNA polymerase, Y-family, little finger domain"/>
    <property type="match status" value="1"/>
</dbReference>
<dbReference type="Pfam" id="PF00817">
    <property type="entry name" value="IMS"/>
    <property type="match status" value="1"/>
</dbReference>
<dbReference type="SUPFAM" id="SSF52113">
    <property type="entry name" value="BRCT domain"/>
    <property type="match status" value="1"/>
</dbReference>
<dbReference type="InterPro" id="IPR053848">
    <property type="entry name" value="IMS_HHH_1"/>
</dbReference>
<reference evidence="19 20" key="1">
    <citation type="submission" date="2018-05" db="EMBL/GenBank/DDBJ databases">
        <title>Genome sequencing and assembly of the regulated plant pathogen Lachnellula willkommii and related sister species for the development of diagnostic species identification markers.</title>
        <authorList>
            <person name="Giroux E."/>
            <person name="Bilodeau G."/>
        </authorList>
    </citation>
    <scope>NUCLEOTIDE SEQUENCE [LARGE SCALE GENOMIC DNA]</scope>
    <source>
        <strain evidence="19 20">CBS 172.35</strain>
    </source>
</reference>
<keyword evidence="20" id="KW-1185">Reference proteome</keyword>
<dbReference type="PANTHER" id="PTHR45990">
    <property type="entry name" value="DNA REPAIR PROTEIN REV1"/>
    <property type="match status" value="1"/>
</dbReference>
<gene>
    <name evidence="19" type="primary">Rev1</name>
    <name evidence="19" type="ORF">LAWI1_G005570</name>
</gene>
<feature type="compositionally biased region" description="Polar residues" evidence="16">
    <location>
        <begin position="355"/>
        <end position="365"/>
    </location>
</feature>